<keyword evidence="1" id="KW-0554">One-carbon metabolism</keyword>
<proteinExistence type="predicted"/>
<evidence type="ECO:0000256" key="3">
    <source>
        <dbReference type="ARBA" id="ARBA00022741"/>
    </source>
</evidence>
<dbReference type="InterPro" id="IPR027417">
    <property type="entry name" value="P-loop_NTPase"/>
</dbReference>
<dbReference type="SUPFAM" id="SSF52540">
    <property type="entry name" value="P-loop containing nucleoside triphosphate hydrolases"/>
    <property type="match status" value="1"/>
</dbReference>
<evidence type="ECO:0000313" key="5">
    <source>
        <dbReference type="EMBL" id="MBP1933348.1"/>
    </source>
</evidence>
<keyword evidence="6" id="KW-1185">Reference proteome</keyword>
<keyword evidence="4" id="KW-0067">ATP-binding</keyword>
<reference evidence="5 6" key="1">
    <citation type="submission" date="2021-03" db="EMBL/GenBank/DDBJ databases">
        <title>Genomic Encyclopedia of Type Strains, Phase IV (KMG-IV): sequencing the most valuable type-strain genomes for metagenomic binning, comparative biology and taxonomic classification.</title>
        <authorList>
            <person name="Goeker M."/>
        </authorList>
    </citation>
    <scope>NUCLEOTIDE SEQUENCE [LARGE SCALE GENOMIC DNA]</scope>
    <source>
        <strain evidence="5 6">DSM 24738</strain>
    </source>
</reference>
<dbReference type="InterPro" id="IPR000559">
    <property type="entry name" value="Formate_THF_ligase"/>
</dbReference>
<evidence type="ECO:0000313" key="6">
    <source>
        <dbReference type="Proteomes" id="UP001519343"/>
    </source>
</evidence>
<protein>
    <submittedName>
        <fullName evidence="5">Formyltetrahydrofolate synthetase</fullName>
    </submittedName>
</protein>
<dbReference type="EMBL" id="JAGGKT010000010">
    <property type="protein sequence ID" value="MBP1933348.1"/>
    <property type="molecule type" value="Genomic_DNA"/>
</dbReference>
<dbReference type="Proteomes" id="UP001519343">
    <property type="component" value="Unassembled WGS sequence"/>
</dbReference>
<evidence type="ECO:0000256" key="2">
    <source>
        <dbReference type="ARBA" id="ARBA00022598"/>
    </source>
</evidence>
<keyword evidence="2" id="KW-0436">Ligase</keyword>
<keyword evidence="3" id="KW-0547">Nucleotide-binding</keyword>
<evidence type="ECO:0000256" key="4">
    <source>
        <dbReference type="ARBA" id="ARBA00022840"/>
    </source>
</evidence>
<sequence>MEQHSSHFQPLYPTDLTIQQKMTIIAQEIYGAKDVKFSSSALKQIAEIEKLGLDKKPICVAKTQYSFSDNPSLLGSPSGFTIHVQEVKISNGAGFIVILTGDIMTMPGLPKRPAYEGMDITENGEIIGLS</sequence>
<dbReference type="Gene3D" id="3.10.410.10">
    <property type="entry name" value="Formyltetrahydrofolate synthetase, domain 3"/>
    <property type="match status" value="1"/>
</dbReference>
<accession>A0ABS4GSS9</accession>
<comment type="caution">
    <text evidence="5">The sequence shown here is derived from an EMBL/GenBank/DDBJ whole genome shotgun (WGS) entry which is preliminary data.</text>
</comment>
<dbReference type="Pfam" id="PF01268">
    <property type="entry name" value="FTHFS"/>
    <property type="match status" value="1"/>
</dbReference>
<name>A0ABS4GSS9_9BACL</name>
<organism evidence="5 6">
    <name type="scientific">Ammoniphilus resinae</name>
    <dbReference type="NCBI Taxonomy" id="861532"/>
    <lineage>
        <taxon>Bacteria</taxon>
        <taxon>Bacillati</taxon>
        <taxon>Bacillota</taxon>
        <taxon>Bacilli</taxon>
        <taxon>Bacillales</taxon>
        <taxon>Paenibacillaceae</taxon>
        <taxon>Aneurinibacillus group</taxon>
        <taxon>Ammoniphilus</taxon>
    </lineage>
</organism>
<gene>
    <name evidence="5" type="ORF">J2Z37_003361</name>
</gene>
<evidence type="ECO:0000256" key="1">
    <source>
        <dbReference type="ARBA" id="ARBA00022563"/>
    </source>
</evidence>